<keyword evidence="5" id="KW-1185">Reference proteome</keyword>
<name>A0A365HCX0_9ACTN</name>
<dbReference type="Pfam" id="PF20803">
    <property type="entry name" value="PaaX_M"/>
    <property type="match status" value="1"/>
</dbReference>
<dbReference type="GO" id="GO:0006351">
    <property type="term" value="P:DNA-templated transcription"/>
    <property type="evidence" value="ECO:0007669"/>
    <property type="project" value="InterPro"/>
</dbReference>
<dbReference type="InterPro" id="IPR036388">
    <property type="entry name" value="WH-like_DNA-bd_sf"/>
</dbReference>
<evidence type="ECO:0000313" key="4">
    <source>
        <dbReference type="EMBL" id="RAY16113.1"/>
    </source>
</evidence>
<comment type="caution">
    <text evidence="4">The sequence shown here is derived from an EMBL/GenBank/DDBJ whole genome shotgun (WGS) entry which is preliminary data.</text>
</comment>
<feature type="domain" description="Transcriptional repressor PaaX-like N-terminal" evidence="1">
    <location>
        <begin position="55"/>
        <end position="105"/>
    </location>
</feature>
<feature type="domain" description="Transcriptional repressor PaaX-like central Cas2-like" evidence="3">
    <location>
        <begin position="128"/>
        <end position="178"/>
    </location>
</feature>
<dbReference type="Proteomes" id="UP000251891">
    <property type="component" value="Unassembled WGS sequence"/>
</dbReference>
<dbReference type="PANTHER" id="PTHR30319:SF1">
    <property type="entry name" value="TRANSCRIPTIONAL REPRESSOR PAAX"/>
    <property type="match status" value="1"/>
</dbReference>
<evidence type="ECO:0000259" key="3">
    <source>
        <dbReference type="Pfam" id="PF20803"/>
    </source>
</evidence>
<dbReference type="EMBL" id="QLYX01000002">
    <property type="protein sequence ID" value="RAY16113.1"/>
    <property type="molecule type" value="Genomic_DNA"/>
</dbReference>
<dbReference type="InterPro" id="IPR048846">
    <property type="entry name" value="PaaX-like_central"/>
</dbReference>
<dbReference type="InterPro" id="IPR013225">
    <property type="entry name" value="PaaX_C"/>
</dbReference>
<gene>
    <name evidence="4" type="ORF">DPM19_04080</name>
</gene>
<reference evidence="4 5" key="1">
    <citation type="submission" date="2018-06" db="EMBL/GenBank/DDBJ databases">
        <title>Actinomadura craniellae sp. nov. isolated from marine sponge Craniella sp.</title>
        <authorList>
            <person name="Li L."/>
            <person name="Xu Q.H."/>
            <person name="Lin H.W."/>
            <person name="Lu Y.H."/>
        </authorList>
    </citation>
    <scope>NUCLEOTIDE SEQUENCE [LARGE SCALE GENOMIC DNA]</scope>
    <source>
        <strain evidence="4 5">LHW63021</strain>
    </source>
</reference>
<dbReference type="Pfam" id="PF08223">
    <property type="entry name" value="PaaX_C"/>
    <property type="match status" value="1"/>
</dbReference>
<evidence type="ECO:0000259" key="1">
    <source>
        <dbReference type="Pfam" id="PF07848"/>
    </source>
</evidence>
<sequence length="295" mass="33131">MMVERTTYDRVRERRVSHRVEAKTTAGQVEPQRGKPQDLVLAFLGSVVLDRFDDRPVPTRVFLNLLGRLGVSDVAARATLSRMAQRGLLARRRVGRETAFTLTDRSREVLREGEDRILSHTPFDHAGDVWTLLAFSLPESRRDVRHRLRTRLSWAGFGPLRDGLWIAPGTVDVTALLRDLPEIADDEAVGAFSAVPRPPARVDAMIRKAWALPQLRAAHEEFLRRWEGTEPEPETLPQLARLLADWIRLLRTDPGLPAAHLAADWPAARSTAAFHGLHDRIESPAIAEFAALLDP</sequence>
<dbReference type="PANTHER" id="PTHR30319">
    <property type="entry name" value="PHENYLACETIC ACID REGULATOR-RELATED TRANSCRIPTIONAL REPRESSOR"/>
    <property type="match status" value="1"/>
</dbReference>
<organism evidence="4 5">
    <name type="scientific">Actinomadura craniellae</name>
    <dbReference type="NCBI Taxonomy" id="2231787"/>
    <lineage>
        <taxon>Bacteria</taxon>
        <taxon>Bacillati</taxon>
        <taxon>Actinomycetota</taxon>
        <taxon>Actinomycetes</taxon>
        <taxon>Streptosporangiales</taxon>
        <taxon>Thermomonosporaceae</taxon>
        <taxon>Actinomadura</taxon>
    </lineage>
</organism>
<evidence type="ECO:0000313" key="5">
    <source>
        <dbReference type="Proteomes" id="UP000251891"/>
    </source>
</evidence>
<dbReference type="InterPro" id="IPR012906">
    <property type="entry name" value="PaaX-like_N"/>
</dbReference>
<proteinExistence type="predicted"/>
<dbReference type="AlphaFoldDB" id="A0A365HCX0"/>
<protein>
    <submittedName>
        <fullName evidence="4">Transcriptional regulator</fullName>
    </submittedName>
</protein>
<dbReference type="Gene3D" id="3.30.70.2650">
    <property type="match status" value="1"/>
</dbReference>
<feature type="domain" description="Transcriptional repressor PaaX-like C-terminal" evidence="2">
    <location>
        <begin position="210"/>
        <end position="285"/>
    </location>
</feature>
<evidence type="ECO:0000259" key="2">
    <source>
        <dbReference type="Pfam" id="PF08223"/>
    </source>
</evidence>
<dbReference type="PIRSF" id="PIRSF020623">
    <property type="entry name" value="PaaX"/>
    <property type="match status" value="1"/>
</dbReference>
<accession>A0A365HCX0</accession>
<dbReference type="Pfam" id="PF07848">
    <property type="entry name" value="PaaX"/>
    <property type="match status" value="1"/>
</dbReference>
<dbReference type="Gene3D" id="1.10.10.10">
    <property type="entry name" value="Winged helix-like DNA-binding domain superfamily/Winged helix DNA-binding domain"/>
    <property type="match status" value="1"/>
</dbReference>
<dbReference type="InterPro" id="IPR011965">
    <property type="entry name" value="PaaX_trns_reg"/>
</dbReference>